<feature type="region of interest" description="Disordered" evidence="1">
    <location>
        <begin position="127"/>
        <end position="147"/>
    </location>
</feature>
<dbReference type="RefSeq" id="WP_344767398.1">
    <property type="nucleotide sequence ID" value="NZ_BAABAK010000011.1"/>
</dbReference>
<dbReference type="Pfam" id="PF13628">
    <property type="entry name" value="DUF4142"/>
    <property type="match status" value="1"/>
</dbReference>
<evidence type="ECO:0000313" key="5">
    <source>
        <dbReference type="Proteomes" id="UP001501081"/>
    </source>
</evidence>
<keyword evidence="2" id="KW-0732">Signal</keyword>
<evidence type="ECO:0000256" key="2">
    <source>
        <dbReference type="SAM" id="SignalP"/>
    </source>
</evidence>
<evidence type="ECO:0000313" key="4">
    <source>
        <dbReference type="EMBL" id="GAA3971084.1"/>
    </source>
</evidence>
<feature type="domain" description="DUF4142" evidence="3">
    <location>
        <begin position="150"/>
        <end position="210"/>
    </location>
</feature>
<proteinExistence type="predicted"/>
<sequence length="214" mass="23067">MKNSIKICMLGISSFLLLYSATSSSNTIYPIVHHDHIQNSDEVFLKQSALLCLEQLRASNLAAKQGGERIKKTATRLTLELTKVSEELRMLAKSKSIDLPTSLPSGGMNPDGRIDSAPENLRDTARLRNNNGQAGNTGTSASANAGLSNTTTNQLIENLTSLKGNAFDQAYTALLNNGHSRALQLLEQGAKSSDSGISNFAKKHLKTIQKISIK</sequence>
<name>A0ABP7PU57_9SPHI</name>
<accession>A0ABP7PU57</accession>
<reference evidence="5" key="1">
    <citation type="journal article" date="2019" name="Int. J. Syst. Evol. Microbiol.">
        <title>The Global Catalogue of Microorganisms (GCM) 10K type strain sequencing project: providing services to taxonomists for standard genome sequencing and annotation.</title>
        <authorList>
            <consortium name="The Broad Institute Genomics Platform"/>
            <consortium name="The Broad Institute Genome Sequencing Center for Infectious Disease"/>
            <person name="Wu L."/>
            <person name="Ma J."/>
        </authorList>
    </citation>
    <scope>NUCLEOTIDE SEQUENCE [LARGE SCALE GENOMIC DNA]</scope>
    <source>
        <strain evidence="5">JCM 17338</strain>
    </source>
</reference>
<dbReference type="Proteomes" id="UP001501081">
    <property type="component" value="Unassembled WGS sequence"/>
</dbReference>
<dbReference type="EMBL" id="BAABAK010000011">
    <property type="protein sequence ID" value="GAA3971084.1"/>
    <property type="molecule type" value="Genomic_DNA"/>
</dbReference>
<dbReference type="InterPro" id="IPR012347">
    <property type="entry name" value="Ferritin-like"/>
</dbReference>
<dbReference type="Gene3D" id="1.20.1260.10">
    <property type="match status" value="1"/>
</dbReference>
<gene>
    <name evidence="4" type="ORF">GCM10022246_24480</name>
</gene>
<keyword evidence="5" id="KW-1185">Reference proteome</keyword>
<evidence type="ECO:0000259" key="3">
    <source>
        <dbReference type="Pfam" id="PF13628"/>
    </source>
</evidence>
<protein>
    <recommendedName>
        <fullName evidence="3">DUF4142 domain-containing protein</fullName>
    </recommendedName>
</protein>
<feature type="chain" id="PRO_5045710291" description="DUF4142 domain-containing protein" evidence="2">
    <location>
        <begin position="26"/>
        <end position="214"/>
    </location>
</feature>
<organism evidence="4 5">
    <name type="scientific">Pedobacter ginsengiterrae</name>
    <dbReference type="NCBI Taxonomy" id="871696"/>
    <lineage>
        <taxon>Bacteria</taxon>
        <taxon>Pseudomonadati</taxon>
        <taxon>Bacteroidota</taxon>
        <taxon>Sphingobacteriia</taxon>
        <taxon>Sphingobacteriales</taxon>
        <taxon>Sphingobacteriaceae</taxon>
        <taxon>Pedobacter</taxon>
    </lineage>
</organism>
<dbReference type="InterPro" id="IPR025419">
    <property type="entry name" value="DUF4142"/>
</dbReference>
<evidence type="ECO:0000256" key="1">
    <source>
        <dbReference type="SAM" id="MobiDB-lite"/>
    </source>
</evidence>
<feature type="signal peptide" evidence="2">
    <location>
        <begin position="1"/>
        <end position="25"/>
    </location>
</feature>
<comment type="caution">
    <text evidence="4">The sequence shown here is derived from an EMBL/GenBank/DDBJ whole genome shotgun (WGS) entry which is preliminary data.</text>
</comment>
<feature type="region of interest" description="Disordered" evidence="1">
    <location>
        <begin position="99"/>
        <end position="118"/>
    </location>
</feature>